<proteinExistence type="predicted"/>
<name>A0A1B6G5Q1_9HEMI</name>
<sequence length="99" mass="10999">YAYRDSSLASFNKVLVPYIDISYTQTRLSIHDLSVIAPAPMIIEVQAHVKSINKRYGGAPATTRSSPDVTASATACFKCHHFSSSHYYLDLSLNTQLYL</sequence>
<protein>
    <submittedName>
        <fullName evidence="1">Uncharacterized protein</fullName>
    </submittedName>
</protein>
<accession>A0A1B6G5Q1</accession>
<organism evidence="1">
    <name type="scientific">Cuerna arida</name>
    <dbReference type="NCBI Taxonomy" id="1464854"/>
    <lineage>
        <taxon>Eukaryota</taxon>
        <taxon>Metazoa</taxon>
        <taxon>Ecdysozoa</taxon>
        <taxon>Arthropoda</taxon>
        <taxon>Hexapoda</taxon>
        <taxon>Insecta</taxon>
        <taxon>Pterygota</taxon>
        <taxon>Neoptera</taxon>
        <taxon>Paraneoptera</taxon>
        <taxon>Hemiptera</taxon>
        <taxon>Auchenorrhyncha</taxon>
        <taxon>Membracoidea</taxon>
        <taxon>Cicadellidae</taxon>
        <taxon>Cicadellinae</taxon>
        <taxon>Proconiini</taxon>
        <taxon>Cuerna</taxon>
    </lineage>
</organism>
<feature type="non-terminal residue" evidence="1">
    <location>
        <position position="1"/>
    </location>
</feature>
<reference evidence="1" key="1">
    <citation type="submission" date="2015-11" db="EMBL/GenBank/DDBJ databases">
        <title>De novo transcriptome assembly of four potential Pierce s Disease insect vectors from Arizona vineyards.</title>
        <authorList>
            <person name="Tassone E.E."/>
        </authorList>
    </citation>
    <scope>NUCLEOTIDE SEQUENCE</scope>
</reference>
<dbReference type="EMBL" id="GECZ01012012">
    <property type="protein sequence ID" value="JAS57757.1"/>
    <property type="molecule type" value="Transcribed_RNA"/>
</dbReference>
<gene>
    <name evidence="1" type="ORF">g.44907</name>
</gene>
<feature type="non-terminal residue" evidence="1">
    <location>
        <position position="99"/>
    </location>
</feature>
<evidence type="ECO:0000313" key="1">
    <source>
        <dbReference type="EMBL" id="JAS57757.1"/>
    </source>
</evidence>
<dbReference type="AlphaFoldDB" id="A0A1B6G5Q1"/>